<dbReference type="AlphaFoldDB" id="A0A7S3PGE8"/>
<proteinExistence type="predicted"/>
<evidence type="ECO:0000313" key="1">
    <source>
        <dbReference type="EMBL" id="CAE0435485.1"/>
    </source>
</evidence>
<sequence>MVSQNLKLVSDYYENLSNVVDQLWELYEKFDEIENCVKDFNEKMMTLKKLKKLGLLKALNNLNSNLLVFKRVLEILVNPEAYVHQIFDSDGNRPKNAQMVTAQQYDLFWRVRRQIEVKIRKVRNTLKKILDLDFKDTENCQKKRQQLETLLETVEGLLPND</sequence>
<gene>
    <name evidence="1" type="ORF">ASTO00021_LOCUS5765</name>
</gene>
<dbReference type="EMBL" id="HBIN01007823">
    <property type="protein sequence ID" value="CAE0435485.1"/>
    <property type="molecule type" value="Transcribed_RNA"/>
</dbReference>
<accession>A0A7S3PGE8</accession>
<organism evidence="1">
    <name type="scientific">Aplanochytrium stocchinoi</name>
    <dbReference type="NCBI Taxonomy" id="215587"/>
    <lineage>
        <taxon>Eukaryota</taxon>
        <taxon>Sar</taxon>
        <taxon>Stramenopiles</taxon>
        <taxon>Bigyra</taxon>
        <taxon>Labyrinthulomycetes</taxon>
        <taxon>Thraustochytrida</taxon>
        <taxon>Thraustochytriidae</taxon>
        <taxon>Aplanochytrium</taxon>
    </lineage>
</organism>
<reference evidence="1" key="1">
    <citation type="submission" date="2021-01" db="EMBL/GenBank/DDBJ databases">
        <authorList>
            <person name="Corre E."/>
            <person name="Pelletier E."/>
            <person name="Niang G."/>
            <person name="Scheremetjew M."/>
            <person name="Finn R."/>
            <person name="Kale V."/>
            <person name="Holt S."/>
            <person name="Cochrane G."/>
            <person name="Meng A."/>
            <person name="Brown T."/>
            <person name="Cohen L."/>
        </authorList>
    </citation>
    <scope>NUCLEOTIDE SEQUENCE</scope>
    <source>
        <strain evidence="1">GSBS06</strain>
    </source>
</reference>
<name>A0A7S3PGE8_9STRA</name>
<protein>
    <submittedName>
        <fullName evidence="1">Uncharacterized protein</fullName>
    </submittedName>
</protein>